<geneLocation type="plasmid" evidence="2">
    <name>pCSC3H3</name>
</geneLocation>
<organism evidence="3 5">
    <name type="scientific">Thalassospira marina</name>
    <dbReference type="NCBI Taxonomy" id="2048283"/>
    <lineage>
        <taxon>Bacteria</taxon>
        <taxon>Pseudomonadati</taxon>
        <taxon>Pseudomonadota</taxon>
        <taxon>Alphaproteobacteria</taxon>
        <taxon>Rhodospirillales</taxon>
        <taxon>Thalassospiraceae</taxon>
        <taxon>Thalassospira</taxon>
    </lineage>
</organism>
<dbReference type="Proteomes" id="UP000233597">
    <property type="component" value="Unassembled WGS sequence"/>
</dbReference>
<reference evidence="2 4" key="2">
    <citation type="submission" date="2017-10" db="EMBL/GenBank/DDBJ databases">
        <title>Biodiversity and function of Thalassospira species in the particle-attached aromatic-hydrocarbon-degrading consortia from the surface seawater of the China South Sea.</title>
        <authorList>
            <person name="Dong C."/>
            <person name="Liu R."/>
            <person name="Shao Z."/>
        </authorList>
    </citation>
    <scope>NUCLEOTIDE SEQUENCE [LARGE SCALE GENOMIC DNA]</scope>
    <source>
        <strain evidence="2 4">CSC3H3</strain>
        <plasmid evidence="4">pcsc3h3</plasmid>
        <plasmid evidence="2">pCSC3H3</plasmid>
    </source>
</reference>
<dbReference type="Gene3D" id="2.60.200.60">
    <property type="match status" value="2"/>
</dbReference>
<accession>A0A2N3KMS7</accession>
<evidence type="ECO:0000313" key="3">
    <source>
        <dbReference type="EMBL" id="PKR51855.1"/>
    </source>
</evidence>
<gene>
    <name evidence="3" type="ORF">COO20_18630</name>
    <name evidence="2" type="ORF">CSC3H3_21585</name>
</gene>
<dbReference type="KEGG" id="thac:CSC3H3_21585"/>
<dbReference type="EMBL" id="NWTK01000013">
    <property type="protein sequence ID" value="PKR51855.1"/>
    <property type="molecule type" value="Genomic_DNA"/>
</dbReference>
<protein>
    <recommendedName>
        <fullName evidence="6">PAAR domain-containing protein</fullName>
    </recommendedName>
</protein>
<dbReference type="InterPro" id="IPR008727">
    <property type="entry name" value="PAAR_motif"/>
</dbReference>
<evidence type="ECO:0000256" key="1">
    <source>
        <dbReference type="SAM" id="MobiDB-lite"/>
    </source>
</evidence>
<evidence type="ECO:0000313" key="4">
    <source>
        <dbReference type="Proteomes" id="UP000233458"/>
    </source>
</evidence>
<geneLocation type="plasmid" evidence="4">
    <name>pcsc3h3</name>
</geneLocation>
<dbReference type="Pfam" id="PF05488">
    <property type="entry name" value="PAAR_motif"/>
    <property type="match status" value="1"/>
</dbReference>
<proteinExistence type="predicted"/>
<keyword evidence="2" id="KW-0614">Plasmid</keyword>
<name>A0A2N3KMS7_9PROT</name>
<dbReference type="OrthoDB" id="197187at2"/>
<reference evidence="3 5" key="1">
    <citation type="submission" date="2017-09" db="EMBL/GenBank/DDBJ databases">
        <title>Biodiversity and function of Thalassospira species in the particle-attached aromatic-hydrocarbon-degrading consortia from the surface seawater of the South China Sea.</title>
        <authorList>
            <person name="Dong C."/>
            <person name="Liu R."/>
            <person name="Shao Z."/>
        </authorList>
    </citation>
    <scope>NUCLEOTIDE SEQUENCE [LARGE SCALE GENOMIC DNA]</scope>
    <source>
        <strain evidence="3 5">CSC1P2</strain>
    </source>
</reference>
<keyword evidence="4" id="KW-1185">Reference proteome</keyword>
<dbReference type="EMBL" id="CP024200">
    <property type="protein sequence ID" value="AUG55457.1"/>
    <property type="molecule type" value="Genomic_DNA"/>
</dbReference>
<dbReference type="Proteomes" id="UP000233458">
    <property type="component" value="Plasmid pCSC3H3"/>
</dbReference>
<dbReference type="RefSeq" id="WP_101269294.1">
    <property type="nucleotide sequence ID" value="NZ_CP024200.1"/>
</dbReference>
<evidence type="ECO:0000313" key="5">
    <source>
        <dbReference type="Proteomes" id="UP000233597"/>
    </source>
</evidence>
<dbReference type="CDD" id="cd14743">
    <property type="entry name" value="PAAR_CT_1"/>
    <property type="match status" value="1"/>
</dbReference>
<sequence>MKPVARVGDKVDCSKHGSGTISSGGQSLVDGKPVARIGDKCSCGGTITQGSSQSMDNGKPIAYLGCAISCGGTITSGSPTAKVKP</sequence>
<dbReference type="AlphaFoldDB" id="A0A2N3KMS7"/>
<evidence type="ECO:0000313" key="2">
    <source>
        <dbReference type="EMBL" id="AUG55457.1"/>
    </source>
</evidence>
<feature type="compositionally biased region" description="Polar residues" evidence="1">
    <location>
        <begin position="17"/>
        <end position="26"/>
    </location>
</feature>
<evidence type="ECO:0008006" key="6">
    <source>
        <dbReference type="Google" id="ProtNLM"/>
    </source>
</evidence>
<feature type="region of interest" description="Disordered" evidence="1">
    <location>
        <begin position="1"/>
        <end position="29"/>
    </location>
</feature>